<dbReference type="SUPFAM" id="SSF52833">
    <property type="entry name" value="Thioredoxin-like"/>
    <property type="match status" value="1"/>
</dbReference>
<dbReference type="Pfam" id="PF00578">
    <property type="entry name" value="AhpC-TSA"/>
    <property type="match status" value="1"/>
</dbReference>
<protein>
    <recommendedName>
        <fullName evidence="1">Alkyl hydroperoxide reductase subunit C/ Thiol specific antioxidant domain-containing protein</fullName>
    </recommendedName>
</protein>
<reference evidence="2" key="1">
    <citation type="submission" date="2018-05" db="EMBL/GenBank/DDBJ databases">
        <authorList>
            <person name="Lanie J.A."/>
            <person name="Ng W.-L."/>
            <person name="Kazmierczak K.M."/>
            <person name="Andrzejewski T.M."/>
            <person name="Davidsen T.M."/>
            <person name="Wayne K.J."/>
            <person name="Tettelin H."/>
            <person name="Glass J.I."/>
            <person name="Rusch D."/>
            <person name="Podicherti R."/>
            <person name="Tsui H.-C.T."/>
            <person name="Winkler M.E."/>
        </authorList>
    </citation>
    <scope>NUCLEOTIDE SEQUENCE</scope>
</reference>
<evidence type="ECO:0000259" key="1">
    <source>
        <dbReference type="Pfam" id="PF00578"/>
    </source>
</evidence>
<feature type="non-terminal residue" evidence="2">
    <location>
        <position position="1"/>
    </location>
</feature>
<accession>A0A382UWQ4</accession>
<dbReference type="GO" id="GO:0016209">
    <property type="term" value="F:antioxidant activity"/>
    <property type="evidence" value="ECO:0007669"/>
    <property type="project" value="InterPro"/>
</dbReference>
<evidence type="ECO:0000313" key="2">
    <source>
        <dbReference type="EMBL" id="SVD38597.1"/>
    </source>
</evidence>
<dbReference type="Gene3D" id="3.40.30.10">
    <property type="entry name" value="Glutaredoxin"/>
    <property type="match status" value="1"/>
</dbReference>
<feature type="non-terminal residue" evidence="2">
    <location>
        <position position="89"/>
    </location>
</feature>
<organism evidence="2">
    <name type="scientific">marine metagenome</name>
    <dbReference type="NCBI Taxonomy" id="408172"/>
    <lineage>
        <taxon>unclassified sequences</taxon>
        <taxon>metagenomes</taxon>
        <taxon>ecological metagenomes</taxon>
    </lineage>
</organism>
<dbReference type="InterPro" id="IPR000866">
    <property type="entry name" value="AhpC/TSA"/>
</dbReference>
<dbReference type="AlphaFoldDB" id="A0A382UWQ4"/>
<sequence length="89" mass="10155">MAMKMKNICLIAICGMMTLALPRDATPQSVAEVGQTPPPFSLSDEFQDLHRLEDYLGKPIILYFTHNMCHYCTQVIAFLKRAQTKYQDT</sequence>
<dbReference type="EMBL" id="UINC01147335">
    <property type="protein sequence ID" value="SVD38597.1"/>
    <property type="molecule type" value="Genomic_DNA"/>
</dbReference>
<dbReference type="InterPro" id="IPR036249">
    <property type="entry name" value="Thioredoxin-like_sf"/>
</dbReference>
<dbReference type="GO" id="GO:0016491">
    <property type="term" value="F:oxidoreductase activity"/>
    <property type="evidence" value="ECO:0007669"/>
    <property type="project" value="InterPro"/>
</dbReference>
<gene>
    <name evidence="2" type="ORF">METZ01_LOCUS391451</name>
</gene>
<feature type="domain" description="Alkyl hydroperoxide reductase subunit C/ Thiol specific antioxidant" evidence="1">
    <location>
        <begin position="33"/>
        <end position="87"/>
    </location>
</feature>
<proteinExistence type="predicted"/>
<name>A0A382UWQ4_9ZZZZ</name>